<dbReference type="Gene3D" id="3.40.220.10">
    <property type="entry name" value="Leucine Aminopeptidase, subunit E, domain 1"/>
    <property type="match status" value="1"/>
</dbReference>
<dbReference type="InterPro" id="IPR043472">
    <property type="entry name" value="Macro_dom-like"/>
</dbReference>
<reference evidence="4" key="1">
    <citation type="submission" date="2012-12" db="EMBL/GenBank/DDBJ databases">
        <authorList>
            <person name="Hellsten U."/>
            <person name="Grimwood J."/>
            <person name="Chapman J.A."/>
            <person name="Shapiro H."/>
            <person name="Aerts A."/>
            <person name="Otillar R.P."/>
            <person name="Terry A.Y."/>
            <person name="Boore J.L."/>
            <person name="Simakov O."/>
            <person name="Marletaz F."/>
            <person name="Cho S.-J."/>
            <person name="Edsinger-Gonzales E."/>
            <person name="Havlak P."/>
            <person name="Kuo D.-H."/>
            <person name="Larsson T."/>
            <person name="Lv J."/>
            <person name="Arendt D."/>
            <person name="Savage R."/>
            <person name="Osoegawa K."/>
            <person name="de Jong P."/>
            <person name="Lindberg D.R."/>
            <person name="Seaver E.C."/>
            <person name="Weisblat D.A."/>
            <person name="Putnam N.H."/>
            <person name="Grigoriev I.V."/>
            <person name="Rokhsar D.S."/>
        </authorList>
    </citation>
    <scope>NUCLEOTIDE SEQUENCE</scope>
    <source>
        <strain evidence="4">I ESC-2004</strain>
    </source>
</reference>
<gene>
    <name evidence="2" type="ORF">CAPTEDRAFT_212296</name>
</gene>
<feature type="domain" description="Macro" evidence="1">
    <location>
        <begin position="34"/>
        <end position="245"/>
    </location>
</feature>
<dbReference type="PROSITE" id="PS51154">
    <property type="entry name" value="MACRO"/>
    <property type="match status" value="1"/>
</dbReference>
<reference evidence="2 4" key="2">
    <citation type="journal article" date="2013" name="Nature">
        <title>Insights into bilaterian evolution from three spiralian genomes.</title>
        <authorList>
            <person name="Simakov O."/>
            <person name="Marletaz F."/>
            <person name="Cho S.J."/>
            <person name="Edsinger-Gonzales E."/>
            <person name="Havlak P."/>
            <person name="Hellsten U."/>
            <person name="Kuo D.H."/>
            <person name="Larsson T."/>
            <person name="Lv J."/>
            <person name="Arendt D."/>
            <person name="Savage R."/>
            <person name="Osoegawa K."/>
            <person name="de Jong P."/>
            <person name="Grimwood J."/>
            <person name="Chapman J.A."/>
            <person name="Shapiro H."/>
            <person name="Aerts A."/>
            <person name="Otillar R.P."/>
            <person name="Terry A.Y."/>
            <person name="Boore J.L."/>
            <person name="Grigoriev I.V."/>
            <person name="Lindberg D.R."/>
            <person name="Seaver E.C."/>
            <person name="Weisblat D.A."/>
            <person name="Putnam N.H."/>
            <person name="Rokhsar D.S."/>
        </authorList>
    </citation>
    <scope>NUCLEOTIDE SEQUENCE</scope>
    <source>
        <strain evidence="2 4">I ESC-2004</strain>
    </source>
</reference>
<dbReference type="STRING" id="283909.R7UBD0"/>
<feature type="non-terminal residue" evidence="2">
    <location>
        <position position="1"/>
    </location>
</feature>
<dbReference type="InterPro" id="IPR028071">
    <property type="entry name" value="Macro-like_dom"/>
</dbReference>
<evidence type="ECO:0000313" key="3">
    <source>
        <dbReference type="EnsemblMetazoa" id="CapteP212296"/>
    </source>
</evidence>
<keyword evidence="4" id="KW-1185">Reference proteome</keyword>
<protein>
    <recommendedName>
        <fullName evidence="1">Macro domain-containing protein</fullName>
    </recommendedName>
</protein>
<evidence type="ECO:0000259" key="1">
    <source>
        <dbReference type="PROSITE" id="PS51154"/>
    </source>
</evidence>
<accession>R7UBD0</accession>
<dbReference type="AlphaFoldDB" id="R7UBD0"/>
<dbReference type="EMBL" id="KB303327">
    <property type="protein sequence ID" value="ELU03294.1"/>
    <property type="molecule type" value="Genomic_DNA"/>
</dbReference>
<organism evidence="2">
    <name type="scientific">Capitella teleta</name>
    <name type="common">Polychaete worm</name>
    <dbReference type="NCBI Taxonomy" id="283909"/>
    <lineage>
        <taxon>Eukaryota</taxon>
        <taxon>Metazoa</taxon>
        <taxon>Spiralia</taxon>
        <taxon>Lophotrochozoa</taxon>
        <taxon>Annelida</taxon>
        <taxon>Polychaeta</taxon>
        <taxon>Sedentaria</taxon>
        <taxon>Scolecida</taxon>
        <taxon>Capitellidae</taxon>
        <taxon>Capitella</taxon>
    </lineage>
</organism>
<dbReference type="InterPro" id="IPR002589">
    <property type="entry name" value="Macro_dom"/>
</dbReference>
<evidence type="ECO:0000313" key="2">
    <source>
        <dbReference type="EMBL" id="ELU03294.1"/>
    </source>
</evidence>
<dbReference type="SUPFAM" id="SSF52949">
    <property type="entry name" value="Macro domain-like"/>
    <property type="match status" value="1"/>
</dbReference>
<dbReference type="CDD" id="cd02900">
    <property type="entry name" value="Macro_Appr_pase"/>
    <property type="match status" value="1"/>
</dbReference>
<dbReference type="EMBL" id="AMQN01008524">
    <property type="status" value="NOT_ANNOTATED_CDS"/>
    <property type="molecule type" value="Genomic_DNA"/>
</dbReference>
<dbReference type="Proteomes" id="UP000014760">
    <property type="component" value="Unassembled WGS sequence"/>
</dbReference>
<reference evidence="3" key="3">
    <citation type="submission" date="2015-06" db="UniProtKB">
        <authorList>
            <consortium name="EnsemblMetazoa"/>
        </authorList>
    </citation>
    <scope>IDENTIFICATION</scope>
</reference>
<evidence type="ECO:0000313" key="4">
    <source>
        <dbReference type="Proteomes" id="UP000014760"/>
    </source>
</evidence>
<dbReference type="EnsemblMetazoa" id="CapteT212296">
    <property type="protein sequence ID" value="CapteP212296"/>
    <property type="gene ID" value="CapteG212296"/>
</dbReference>
<sequence length="245" mass="27628">SSMSVIYKLRNRSGPLIGAWRKHFAQFGDRVQVGKMQKQGSMLHLKFQVSEGDIFEGAPAADAIVSPANSFGFMDGGIDMVYSRHFGWQMQTRLQEVIRRDYAGEILVGQAAVIPTYADPREVKLEPTQNEGKLIKWLISAPTMRVPLEVPVSVNAFLAFRAVIIAVQKHNEDESKEKISSVLCPGLATAVGRMPAERCAFQMFEAFRIHDLKDNEEYMQAKSLSAPWDHHMMMEEYKEDGSEEM</sequence>
<name>R7UBD0_CAPTE</name>
<dbReference type="HOGENOM" id="CLU_046550_6_2_1"/>
<proteinExistence type="predicted"/>
<dbReference type="SMART" id="SM00506">
    <property type="entry name" value="A1pp"/>
    <property type="match status" value="1"/>
</dbReference>
<dbReference type="OMA" id="CANLMWT"/>
<dbReference type="OrthoDB" id="6082470at2759"/>
<dbReference type="Pfam" id="PF14519">
    <property type="entry name" value="Macro_2"/>
    <property type="match status" value="1"/>
</dbReference>